<feature type="compositionally biased region" description="Low complexity" evidence="1">
    <location>
        <begin position="242"/>
        <end position="254"/>
    </location>
</feature>
<keyword evidence="2" id="KW-0812">Transmembrane</keyword>
<evidence type="ECO:0000256" key="3">
    <source>
        <dbReference type="SAM" id="SignalP"/>
    </source>
</evidence>
<feature type="compositionally biased region" description="Basic residues" evidence="1">
    <location>
        <begin position="289"/>
        <end position="298"/>
    </location>
</feature>
<sequence>MEKLAVVFRQPSLMLFLVIVFMARICHASDTHALGLLPRSDKSCPSSYSSCGSKLPDGFCCSSSSTCISLDDATSAICCPSGSNCDYISPIVCDVKAQNTTLHPKSTIKTTRLDEDLPKCGEACCPFGYTCHGNNTCVMDKSSSNTTTASSTTSAATDGASVTPISSPSTSAAAVASASTSCPSFPSKAIAAGFFPGAAFGAVLALLITTCLRRRAQKKQLESQEDYKSSKSSNPLSHWSHRSSSGGIKGISSPIASEDTSCRTDFLLRPFILQPGRASVRKSMDGRSRRSTMHRTSGRVRSLFSGPGGPKLDKNVPPVPVVPRTPPGQRAPSTESIKVYSPPGVFSQSKKFLGPEPYPGTIARPDTTFSDLVKAVGFNDAKGNPSFKVTPEKTA</sequence>
<evidence type="ECO:0000256" key="2">
    <source>
        <dbReference type="SAM" id="Phobius"/>
    </source>
</evidence>
<keyword evidence="2" id="KW-0472">Membrane</keyword>
<feature type="transmembrane region" description="Helical" evidence="2">
    <location>
        <begin position="189"/>
        <end position="212"/>
    </location>
</feature>
<gene>
    <name evidence="4" type="ORF">N7492_009205</name>
</gene>
<reference evidence="4" key="2">
    <citation type="journal article" date="2023" name="IMA Fungus">
        <title>Comparative genomic study of the Penicillium genus elucidates a diverse pangenome and 15 lateral gene transfer events.</title>
        <authorList>
            <person name="Petersen C."/>
            <person name="Sorensen T."/>
            <person name="Nielsen M.R."/>
            <person name="Sondergaard T.E."/>
            <person name="Sorensen J.L."/>
            <person name="Fitzpatrick D.A."/>
            <person name="Frisvad J.C."/>
            <person name="Nielsen K.L."/>
        </authorList>
    </citation>
    <scope>NUCLEOTIDE SEQUENCE</scope>
    <source>
        <strain evidence="4">IBT 21917</strain>
    </source>
</reference>
<accession>A0A9W9LHV2</accession>
<feature type="region of interest" description="Disordered" evidence="1">
    <location>
        <begin position="278"/>
        <end position="318"/>
    </location>
</feature>
<feature type="region of interest" description="Disordered" evidence="1">
    <location>
        <begin position="220"/>
        <end position="254"/>
    </location>
</feature>
<name>A0A9W9LHV2_9EURO</name>
<comment type="caution">
    <text evidence="4">The sequence shown here is derived from an EMBL/GenBank/DDBJ whole genome shotgun (WGS) entry which is preliminary data.</text>
</comment>
<reference evidence="4" key="1">
    <citation type="submission" date="2022-11" db="EMBL/GenBank/DDBJ databases">
        <authorList>
            <person name="Petersen C."/>
        </authorList>
    </citation>
    <scope>NUCLEOTIDE SEQUENCE</scope>
    <source>
        <strain evidence="4">IBT 21917</strain>
    </source>
</reference>
<dbReference type="AlphaFoldDB" id="A0A9W9LHV2"/>
<keyword evidence="5" id="KW-1185">Reference proteome</keyword>
<organism evidence="4 5">
    <name type="scientific">Penicillium capsulatum</name>
    <dbReference type="NCBI Taxonomy" id="69766"/>
    <lineage>
        <taxon>Eukaryota</taxon>
        <taxon>Fungi</taxon>
        <taxon>Dikarya</taxon>
        <taxon>Ascomycota</taxon>
        <taxon>Pezizomycotina</taxon>
        <taxon>Eurotiomycetes</taxon>
        <taxon>Eurotiomycetidae</taxon>
        <taxon>Eurotiales</taxon>
        <taxon>Aspergillaceae</taxon>
        <taxon>Penicillium</taxon>
    </lineage>
</organism>
<feature type="signal peptide" evidence="3">
    <location>
        <begin position="1"/>
        <end position="28"/>
    </location>
</feature>
<feature type="compositionally biased region" description="Basic and acidic residues" evidence="1">
    <location>
        <begin position="220"/>
        <end position="229"/>
    </location>
</feature>
<protein>
    <submittedName>
        <fullName evidence="4">Uncharacterized protein</fullName>
    </submittedName>
</protein>
<dbReference type="OrthoDB" id="5338512at2759"/>
<keyword evidence="3" id="KW-0732">Signal</keyword>
<evidence type="ECO:0000313" key="4">
    <source>
        <dbReference type="EMBL" id="KAJ5156402.1"/>
    </source>
</evidence>
<dbReference type="Proteomes" id="UP001146351">
    <property type="component" value="Unassembled WGS sequence"/>
</dbReference>
<evidence type="ECO:0000256" key="1">
    <source>
        <dbReference type="SAM" id="MobiDB-lite"/>
    </source>
</evidence>
<feature type="chain" id="PRO_5040903060" evidence="3">
    <location>
        <begin position="29"/>
        <end position="395"/>
    </location>
</feature>
<evidence type="ECO:0000313" key="5">
    <source>
        <dbReference type="Proteomes" id="UP001146351"/>
    </source>
</evidence>
<dbReference type="EMBL" id="JAPQKO010000006">
    <property type="protein sequence ID" value="KAJ5156402.1"/>
    <property type="molecule type" value="Genomic_DNA"/>
</dbReference>
<proteinExistence type="predicted"/>
<keyword evidence="2" id="KW-1133">Transmembrane helix</keyword>